<accession>A0A1Y1XIS6</accession>
<feature type="transmembrane region" description="Helical" evidence="1">
    <location>
        <begin position="58"/>
        <end position="80"/>
    </location>
</feature>
<feature type="transmembrane region" description="Helical" evidence="1">
    <location>
        <begin position="34"/>
        <end position="51"/>
    </location>
</feature>
<feature type="transmembrane region" description="Helical" evidence="1">
    <location>
        <begin position="169"/>
        <end position="190"/>
    </location>
</feature>
<evidence type="ECO:0000256" key="1">
    <source>
        <dbReference type="SAM" id="Phobius"/>
    </source>
</evidence>
<comment type="caution">
    <text evidence="2">The sequence shown here is derived from an EMBL/GenBank/DDBJ whole genome shotgun (WGS) entry which is preliminary data.</text>
</comment>
<reference evidence="2 3" key="2">
    <citation type="submission" date="2016-08" db="EMBL/GenBank/DDBJ databases">
        <title>Pervasive Adenine N6-methylation of Active Genes in Fungi.</title>
        <authorList>
            <consortium name="DOE Joint Genome Institute"/>
            <person name="Mondo S.J."/>
            <person name="Dannebaum R.O."/>
            <person name="Kuo R.C."/>
            <person name="Labutti K."/>
            <person name="Haridas S."/>
            <person name="Kuo A."/>
            <person name="Salamov A."/>
            <person name="Ahrendt S.R."/>
            <person name="Lipzen A."/>
            <person name="Sullivan W."/>
            <person name="Andreopoulos W.B."/>
            <person name="Clum A."/>
            <person name="Lindquist E."/>
            <person name="Daum C."/>
            <person name="Ramamoorthy G.K."/>
            <person name="Gryganskyi A."/>
            <person name="Culley D."/>
            <person name="Magnuson J.K."/>
            <person name="James T.Y."/>
            <person name="O'Malley M.A."/>
            <person name="Stajich J.E."/>
            <person name="Spatafora J.W."/>
            <person name="Visel A."/>
            <person name="Grigoriev I.V."/>
        </authorList>
    </citation>
    <scope>NUCLEOTIDE SEQUENCE [LARGE SCALE GENOMIC DNA]</scope>
    <source>
        <strain evidence="2 3">S4</strain>
    </source>
</reference>
<evidence type="ECO:0008006" key="4">
    <source>
        <dbReference type="Google" id="ProtNLM"/>
    </source>
</evidence>
<feature type="transmembrane region" description="Helical" evidence="1">
    <location>
        <begin position="92"/>
        <end position="109"/>
    </location>
</feature>
<feature type="transmembrane region" description="Helical" evidence="1">
    <location>
        <begin position="211"/>
        <end position="232"/>
    </location>
</feature>
<dbReference type="Proteomes" id="UP000193944">
    <property type="component" value="Unassembled WGS sequence"/>
</dbReference>
<dbReference type="EMBL" id="MCFG01000032">
    <property type="protein sequence ID" value="ORX85660.1"/>
    <property type="molecule type" value="Genomic_DNA"/>
</dbReference>
<keyword evidence="1" id="KW-0472">Membrane</keyword>
<dbReference type="AlphaFoldDB" id="A0A1Y1XIS6"/>
<evidence type="ECO:0000313" key="3">
    <source>
        <dbReference type="Proteomes" id="UP000193944"/>
    </source>
</evidence>
<gene>
    <name evidence="2" type="ORF">BCR32DRAFT_325338</name>
</gene>
<evidence type="ECO:0000313" key="2">
    <source>
        <dbReference type="EMBL" id="ORX85660.1"/>
    </source>
</evidence>
<name>A0A1Y1XIS6_9FUNG</name>
<keyword evidence="3" id="KW-1185">Reference proteome</keyword>
<feature type="transmembrane region" description="Helical" evidence="1">
    <location>
        <begin position="130"/>
        <end position="149"/>
    </location>
</feature>
<proteinExistence type="predicted"/>
<keyword evidence="1" id="KW-1133">Transmembrane helix</keyword>
<sequence length="417" mass="47136">MVNFGKQTYDTTKICGQKHYENPIVGFFGEFQDSFLYTFVIQFVIVILMHVNVGKGKYWRVLTISSIAGLMGAIIEHGTLGYVCSEGHKGEYPLYSLMINEIFWIINEYSIPYLNLIKMEAFAKGRSGDIIKYVIYALNIPFMVFRFMIGYERMIRYDLNNKRTAVLHGYAFGVMAVADILCTFCILYFVRKYNQQVVAGNSGINGSIKHSSYTILIIVDIVCSILSILMVISSKFSIPGEIVVPFHCLKNSYVLVLASDAIIFKYSVNINSTNESSGNYGNYGKTSGNYNKSGTGNNYANNSNSNINYNTYNSFKNSKNKPQTPKMNHIADISSNKGKYNYNSSPFNYVNYDNDINSLINDNAHMSNSRSIVKNYTNIKVPSNTFNPNTFYANSPDSDSTYVHQDLKTQNFGFLNH</sequence>
<keyword evidence="1" id="KW-0812">Transmembrane</keyword>
<protein>
    <recommendedName>
        <fullName evidence="4">RTA1-domain-containing protein</fullName>
    </recommendedName>
</protein>
<organism evidence="2 3">
    <name type="scientific">Anaeromyces robustus</name>
    <dbReference type="NCBI Taxonomy" id="1754192"/>
    <lineage>
        <taxon>Eukaryota</taxon>
        <taxon>Fungi</taxon>
        <taxon>Fungi incertae sedis</taxon>
        <taxon>Chytridiomycota</taxon>
        <taxon>Chytridiomycota incertae sedis</taxon>
        <taxon>Neocallimastigomycetes</taxon>
        <taxon>Neocallimastigales</taxon>
        <taxon>Neocallimastigaceae</taxon>
        <taxon>Anaeromyces</taxon>
    </lineage>
</organism>
<reference evidence="2 3" key="1">
    <citation type="submission" date="2016-08" db="EMBL/GenBank/DDBJ databases">
        <title>A Parts List for Fungal Cellulosomes Revealed by Comparative Genomics.</title>
        <authorList>
            <consortium name="DOE Joint Genome Institute"/>
            <person name="Haitjema C.H."/>
            <person name="Gilmore S.P."/>
            <person name="Henske J.K."/>
            <person name="Solomon K.V."/>
            <person name="De Groot R."/>
            <person name="Kuo A."/>
            <person name="Mondo S.J."/>
            <person name="Salamov A.A."/>
            <person name="Labutti K."/>
            <person name="Zhao Z."/>
            <person name="Chiniquy J."/>
            <person name="Barry K."/>
            <person name="Brewer H.M."/>
            <person name="Purvine S.O."/>
            <person name="Wright A.T."/>
            <person name="Boxma B."/>
            <person name="Van Alen T."/>
            <person name="Hackstein J.H."/>
            <person name="Baker S.E."/>
            <person name="Grigoriev I.V."/>
            <person name="O'Malley M.A."/>
        </authorList>
    </citation>
    <scope>NUCLEOTIDE SEQUENCE [LARGE SCALE GENOMIC DNA]</scope>
    <source>
        <strain evidence="2 3">S4</strain>
    </source>
</reference>